<evidence type="ECO:0008006" key="10">
    <source>
        <dbReference type="Google" id="ProtNLM"/>
    </source>
</evidence>
<keyword evidence="3" id="KW-0509">mRNA transport</keyword>
<dbReference type="InParanoid" id="A0A3N4LH56"/>
<protein>
    <recommendedName>
        <fullName evidence="10">Nuclear pore complex protein An-Nup82</fullName>
    </recommendedName>
</protein>
<comment type="subcellular location">
    <subcellularLocation>
        <location evidence="1">Nucleus</location>
        <location evidence="1">Nuclear pore complex</location>
    </subcellularLocation>
</comment>
<keyword evidence="6" id="KW-0906">Nuclear pore complex</keyword>
<evidence type="ECO:0000313" key="8">
    <source>
        <dbReference type="EMBL" id="RPB22234.1"/>
    </source>
</evidence>
<dbReference type="STRING" id="1051890.A0A3N4LH56"/>
<dbReference type="GO" id="GO:0000055">
    <property type="term" value="P:ribosomal large subunit export from nucleus"/>
    <property type="evidence" value="ECO:0007669"/>
    <property type="project" value="InterPro"/>
</dbReference>
<dbReference type="PANTHER" id="PTHR13257">
    <property type="entry name" value="NUCLEOPORIN NUP84-RELATED"/>
    <property type="match status" value="1"/>
</dbReference>
<name>A0A3N4LH56_9PEZI</name>
<evidence type="ECO:0000256" key="7">
    <source>
        <dbReference type="ARBA" id="ARBA00023242"/>
    </source>
</evidence>
<reference evidence="8 9" key="1">
    <citation type="journal article" date="2018" name="Nat. Ecol. Evol.">
        <title>Pezizomycetes genomes reveal the molecular basis of ectomycorrhizal truffle lifestyle.</title>
        <authorList>
            <person name="Murat C."/>
            <person name="Payen T."/>
            <person name="Noel B."/>
            <person name="Kuo A."/>
            <person name="Morin E."/>
            <person name="Chen J."/>
            <person name="Kohler A."/>
            <person name="Krizsan K."/>
            <person name="Balestrini R."/>
            <person name="Da Silva C."/>
            <person name="Montanini B."/>
            <person name="Hainaut M."/>
            <person name="Levati E."/>
            <person name="Barry K.W."/>
            <person name="Belfiori B."/>
            <person name="Cichocki N."/>
            <person name="Clum A."/>
            <person name="Dockter R.B."/>
            <person name="Fauchery L."/>
            <person name="Guy J."/>
            <person name="Iotti M."/>
            <person name="Le Tacon F."/>
            <person name="Lindquist E.A."/>
            <person name="Lipzen A."/>
            <person name="Malagnac F."/>
            <person name="Mello A."/>
            <person name="Molinier V."/>
            <person name="Miyauchi S."/>
            <person name="Poulain J."/>
            <person name="Riccioni C."/>
            <person name="Rubini A."/>
            <person name="Sitrit Y."/>
            <person name="Splivallo R."/>
            <person name="Traeger S."/>
            <person name="Wang M."/>
            <person name="Zifcakova L."/>
            <person name="Wipf D."/>
            <person name="Zambonelli A."/>
            <person name="Paolocci F."/>
            <person name="Nowrousian M."/>
            <person name="Ottonello S."/>
            <person name="Baldrian P."/>
            <person name="Spatafora J.W."/>
            <person name="Henrissat B."/>
            <person name="Nagy L.G."/>
            <person name="Aury J.M."/>
            <person name="Wincker P."/>
            <person name="Grigoriev I.V."/>
            <person name="Bonfante P."/>
            <person name="Martin F.M."/>
        </authorList>
    </citation>
    <scope>NUCLEOTIDE SEQUENCE [LARGE SCALE GENOMIC DNA]</scope>
    <source>
        <strain evidence="8 9">ATCC MYA-4762</strain>
    </source>
</reference>
<dbReference type="EMBL" id="ML121553">
    <property type="protein sequence ID" value="RPB22234.1"/>
    <property type="molecule type" value="Genomic_DNA"/>
</dbReference>
<accession>A0A3N4LH56</accession>
<dbReference type="GO" id="GO:0017056">
    <property type="term" value="F:structural constituent of nuclear pore"/>
    <property type="evidence" value="ECO:0007669"/>
    <property type="project" value="InterPro"/>
</dbReference>
<evidence type="ECO:0000256" key="3">
    <source>
        <dbReference type="ARBA" id="ARBA00022816"/>
    </source>
</evidence>
<gene>
    <name evidence="8" type="ORF">L211DRAFT_341493</name>
</gene>
<dbReference type="InterPro" id="IPR019321">
    <property type="entry name" value="Nucleoporin_Nup88"/>
</dbReference>
<organism evidence="8 9">
    <name type="scientific">Terfezia boudieri ATCC MYA-4762</name>
    <dbReference type="NCBI Taxonomy" id="1051890"/>
    <lineage>
        <taxon>Eukaryota</taxon>
        <taxon>Fungi</taxon>
        <taxon>Dikarya</taxon>
        <taxon>Ascomycota</taxon>
        <taxon>Pezizomycotina</taxon>
        <taxon>Pezizomycetes</taxon>
        <taxon>Pezizales</taxon>
        <taxon>Pezizaceae</taxon>
        <taxon>Terfezia</taxon>
    </lineage>
</organism>
<dbReference type="SUPFAM" id="SSF50978">
    <property type="entry name" value="WD40 repeat-like"/>
    <property type="match status" value="1"/>
</dbReference>
<dbReference type="InterPro" id="IPR036322">
    <property type="entry name" value="WD40_repeat_dom_sf"/>
</dbReference>
<evidence type="ECO:0000256" key="5">
    <source>
        <dbReference type="ARBA" id="ARBA00023010"/>
    </source>
</evidence>
<dbReference type="GO" id="GO:0005643">
    <property type="term" value="C:nuclear pore"/>
    <property type="evidence" value="ECO:0007669"/>
    <property type="project" value="UniProtKB-SubCell"/>
</dbReference>
<evidence type="ECO:0000256" key="4">
    <source>
        <dbReference type="ARBA" id="ARBA00022927"/>
    </source>
</evidence>
<evidence type="ECO:0000313" key="9">
    <source>
        <dbReference type="Proteomes" id="UP000267821"/>
    </source>
</evidence>
<evidence type="ECO:0000256" key="6">
    <source>
        <dbReference type="ARBA" id="ARBA00023132"/>
    </source>
</evidence>
<dbReference type="Proteomes" id="UP000267821">
    <property type="component" value="Unassembled WGS sequence"/>
</dbReference>
<keyword evidence="9" id="KW-1185">Reference proteome</keyword>
<dbReference type="InterPro" id="IPR037700">
    <property type="entry name" value="NUP88/NUP82"/>
</dbReference>
<dbReference type="Pfam" id="PF10168">
    <property type="entry name" value="Nup88"/>
    <property type="match status" value="1"/>
</dbReference>
<dbReference type="AlphaFoldDB" id="A0A3N4LH56"/>
<keyword evidence="7" id="KW-0539">Nucleus</keyword>
<evidence type="ECO:0000256" key="1">
    <source>
        <dbReference type="ARBA" id="ARBA00004567"/>
    </source>
</evidence>
<proteinExistence type="predicted"/>
<dbReference type="OrthoDB" id="341482at2759"/>
<evidence type="ECO:0000256" key="2">
    <source>
        <dbReference type="ARBA" id="ARBA00022448"/>
    </source>
</evidence>
<dbReference type="GO" id="GO:0006606">
    <property type="term" value="P:protein import into nucleus"/>
    <property type="evidence" value="ECO:0007669"/>
    <property type="project" value="TreeGrafter"/>
</dbReference>
<dbReference type="PANTHER" id="PTHR13257:SF0">
    <property type="entry name" value="NUCLEAR PORE COMPLEX PROTEIN NUP88"/>
    <property type="match status" value="1"/>
</dbReference>
<dbReference type="GO" id="GO:0000056">
    <property type="term" value="P:ribosomal small subunit export from nucleus"/>
    <property type="evidence" value="ECO:0007669"/>
    <property type="project" value="InterPro"/>
</dbReference>
<dbReference type="GO" id="GO:0006406">
    <property type="term" value="P:mRNA export from nucleus"/>
    <property type="evidence" value="ECO:0007669"/>
    <property type="project" value="TreeGrafter"/>
</dbReference>
<sequence>MINVTSDTIPWLAKGTPGYSFFADPPKQPPVPKYILSATQSEETTPQRRIANRGTEVFVAAGCEIRCVDLRFLKAQYEEELEGTGKTTQSSTKPERRYQVLNIPELDFTIHQLDISPDGQYLAIVGEKRVAVCLLPSPGFVRSSYEKLRAVCRQIGTTYHNESSDKTVRVVWHPFGVQGSSLVILTSDAYVRVYDITMDQETTCEVPDQVFDLNALAGRERQRTSFIPDPESFEPASCCFASGDLCWRPFSLYILMRGGDIYALCPIVPSRWVPSENYLHSLQRELSTQVDALEDFIDVTRSGKLALRQQAKWLEEVLNQEAARRSSSINRRDQEFYFTRPESVNPTPKLQGPFLLQPAPIDTSAEEVYACDIIHTTSDPVATISVVWSNANIDVFLEFEPIQARWVGKKLRQKSPEEDKNLPIIATFETIKLKTPLPENHARKHWPVFMENPLIGEVVFIAHYAGVEAVDMSEWLRGLKLVADPEEGEDFIAKQLQRTQGSVVKKVVDSGKTLPNLTHSIVGCLVLQDSYVGYILIASSETSVYAADFDIPFEFRNTVDPEDVLILANPPKSSLATYIPSISMPLYDPPITLREPPGLYHFIAANVHRNPQLMKGPLHYNAESLEILRQAREQVKREYEKFTSVAEIMYTHAKQQKAEYERQLLKVHEIITRQEGIVARNVKNRLQNLEKDQKELKAKFDAAFRGLIKNGHGGSGEIVVVKTEREREWEAELQKIVEKTGFVEKGKEKEIEEEVKKGLEKRTEQVKVIWDEMKPIVGKNVDENETGVASGSVDRCDGVPEELRKKKVAELREMLRKEFVPRFHQLP</sequence>
<keyword evidence="2" id="KW-0813">Transport</keyword>
<keyword evidence="5" id="KW-0811">Translocation</keyword>
<keyword evidence="4" id="KW-0653">Protein transport</keyword>